<evidence type="ECO:0000313" key="4">
    <source>
        <dbReference type="Proteomes" id="UP000323011"/>
    </source>
</evidence>
<dbReference type="SMART" id="SM00212">
    <property type="entry name" value="UBCc"/>
    <property type="match status" value="1"/>
</dbReference>
<name>A0A5A8CGM3_CAFRO</name>
<dbReference type="InterPro" id="IPR000608">
    <property type="entry name" value="UBC"/>
</dbReference>
<reference evidence="3 4" key="1">
    <citation type="submission" date="2019-07" db="EMBL/GenBank/DDBJ databases">
        <title>Genomes of Cafeteria roenbergensis.</title>
        <authorList>
            <person name="Fischer M.G."/>
            <person name="Hackl T."/>
            <person name="Roman M."/>
        </authorList>
    </citation>
    <scope>NUCLEOTIDE SEQUENCE [LARGE SCALE GENOMIC DNA]</scope>
    <source>
        <strain evidence="3 4">BVI</strain>
    </source>
</reference>
<accession>A0A5A8CGM3</accession>
<organism evidence="3 4">
    <name type="scientific">Cafeteria roenbergensis</name>
    <name type="common">Marine flagellate</name>
    <dbReference type="NCBI Taxonomy" id="33653"/>
    <lineage>
        <taxon>Eukaryota</taxon>
        <taxon>Sar</taxon>
        <taxon>Stramenopiles</taxon>
        <taxon>Bigyra</taxon>
        <taxon>Opalozoa</taxon>
        <taxon>Bicosoecida</taxon>
        <taxon>Cafeteriaceae</taxon>
        <taxon>Cafeteria</taxon>
    </lineage>
</organism>
<sequence>MAVRRLTAEALALARHPTEGIRAKPMGENLFEWHYVLEGPKGTDYEGGWYWGLLRFKASYPMSPPAVIMLTPSGRFKPGERLCLSISDFHPESWQPAWGVEKVILGLQSFMVTDDVTYGAVQASSTAADAAADADPSTREGLAAAAGPAVRPESPRGQHGRAGAAAAAAGADDGPVVAAAGPGASCNSTTQVIVGVLVVLLLLKLLMAVGPSEGGFEEAP</sequence>
<dbReference type="Pfam" id="PF00179">
    <property type="entry name" value="UQ_con"/>
    <property type="match status" value="1"/>
</dbReference>
<dbReference type="EMBL" id="VLTN01000028">
    <property type="protein sequence ID" value="KAA0151280.1"/>
    <property type="molecule type" value="Genomic_DNA"/>
</dbReference>
<dbReference type="SUPFAM" id="SSF54495">
    <property type="entry name" value="UBC-like"/>
    <property type="match status" value="1"/>
</dbReference>
<dbReference type="CDD" id="cd23799">
    <property type="entry name" value="UBCc_UBE2J"/>
    <property type="match status" value="1"/>
</dbReference>
<dbReference type="Gene3D" id="3.10.110.10">
    <property type="entry name" value="Ubiquitin Conjugating Enzyme"/>
    <property type="match status" value="1"/>
</dbReference>
<dbReference type="InterPro" id="IPR050113">
    <property type="entry name" value="Ub_conjugating_enzyme"/>
</dbReference>
<evidence type="ECO:0000256" key="1">
    <source>
        <dbReference type="SAM" id="MobiDB-lite"/>
    </source>
</evidence>
<dbReference type="InterPro" id="IPR016135">
    <property type="entry name" value="UBQ-conjugating_enzyme/RWD"/>
</dbReference>
<feature type="region of interest" description="Disordered" evidence="1">
    <location>
        <begin position="129"/>
        <end position="167"/>
    </location>
</feature>
<protein>
    <recommendedName>
        <fullName evidence="2">UBC core domain-containing protein</fullName>
    </recommendedName>
</protein>
<dbReference type="Proteomes" id="UP000323011">
    <property type="component" value="Unassembled WGS sequence"/>
</dbReference>
<comment type="caution">
    <text evidence="3">The sequence shown here is derived from an EMBL/GenBank/DDBJ whole genome shotgun (WGS) entry which is preliminary data.</text>
</comment>
<dbReference type="PANTHER" id="PTHR24067">
    <property type="entry name" value="UBIQUITIN-CONJUGATING ENZYME E2"/>
    <property type="match status" value="1"/>
</dbReference>
<keyword evidence="4" id="KW-1185">Reference proteome</keyword>
<feature type="domain" description="UBC core" evidence="2">
    <location>
        <begin position="1"/>
        <end position="155"/>
    </location>
</feature>
<gene>
    <name evidence="3" type="ORF">FNF29_04755</name>
</gene>
<evidence type="ECO:0000313" key="3">
    <source>
        <dbReference type="EMBL" id="KAA0151280.1"/>
    </source>
</evidence>
<proteinExistence type="predicted"/>
<dbReference type="PROSITE" id="PS50127">
    <property type="entry name" value="UBC_2"/>
    <property type="match status" value="1"/>
</dbReference>
<dbReference type="AlphaFoldDB" id="A0A5A8CGM3"/>
<evidence type="ECO:0000259" key="2">
    <source>
        <dbReference type="PROSITE" id="PS50127"/>
    </source>
</evidence>